<organism evidence="1 2">
    <name type="scientific">Trachymyrmex cornetzi</name>
    <dbReference type="NCBI Taxonomy" id="471704"/>
    <lineage>
        <taxon>Eukaryota</taxon>
        <taxon>Metazoa</taxon>
        <taxon>Ecdysozoa</taxon>
        <taxon>Arthropoda</taxon>
        <taxon>Hexapoda</taxon>
        <taxon>Insecta</taxon>
        <taxon>Pterygota</taxon>
        <taxon>Neoptera</taxon>
        <taxon>Endopterygota</taxon>
        <taxon>Hymenoptera</taxon>
        <taxon>Apocrita</taxon>
        <taxon>Aculeata</taxon>
        <taxon>Formicoidea</taxon>
        <taxon>Formicidae</taxon>
        <taxon>Myrmicinae</taxon>
        <taxon>Trachymyrmex</taxon>
    </lineage>
</organism>
<dbReference type="STRING" id="471704.A0A151J626"/>
<gene>
    <name evidence="1" type="ORF">ALC57_09058</name>
</gene>
<sequence>MADVRELEKIVREIEKTSESIRKKHRAFETTEDSLATKIQNQLQTLEGREALRASLDPLGQKYVEAVLRGAQDKESGIDHVYGVYLHKDGLMFGKMNSFAERLNDLFYYFWKVSQALLDK</sequence>
<proteinExistence type="predicted"/>
<evidence type="ECO:0000313" key="1">
    <source>
        <dbReference type="EMBL" id="KYN18620.1"/>
    </source>
</evidence>
<evidence type="ECO:0000313" key="2">
    <source>
        <dbReference type="Proteomes" id="UP000078492"/>
    </source>
</evidence>
<protein>
    <submittedName>
        <fullName evidence="1">Uncharacterized protein</fullName>
    </submittedName>
</protein>
<keyword evidence="2" id="KW-1185">Reference proteome</keyword>
<accession>A0A151J626</accession>
<reference evidence="1 2" key="1">
    <citation type="submission" date="2015-09" db="EMBL/GenBank/DDBJ databases">
        <title>Trachymyrmex cornetzi WGS genome.</title>
        <authorList>
            <person name="Nygaard S."/>
            <person name="Hu H."/>
            <person name="Boomsma J."/>
            <person name="Zhang G."/>
        </authorList>
    </citation>
    <scope>NUCLEOTIDE SEQUENCE [LARGE SCALE GENOMIC DNA]</scope>
    <source>
        <strain evidence="1">Tcor2-1</strain>
        <tissue evidence="1">Whole body</tissue>
    </source>
</reference>
<dbReference type="EMBL" id="KQ979919">
    <property type="protein sequence ID" value="KYN18620.1"/>
    <property type="molecule type" value="Genomic_DNA"/>
</dbReference>
<name>A0A151J626_9HYME</name>
<dbReference type="AlphaFoldDB" id="A0A151J626"/>
<dbReference type="Proteomes" id="UP000078492">
    <property type="component" value="Unassembled WGS sequence"/>
</dbReference>